<reference evidence="2 3" key="1">
    <citation type="submission" date="2024-04" db="EMBL/GenBank/DDBJ databases">
        <title>Screening of coral probiotics and analysis of their probiotic properties.</title>
        <authorList>
            <person name="Wang S."/>
        </authorList>
    </citation>
    <scope>NUCLEOTIDE SEQUENCE [LARGE SCALE GENOMIC DNA]</scope>
    <source>
        <strain evidence="2 3">GXU-Z9</strain>
    </source>
</reference>
<keyword evidence="1" id="KW-0732">Signal</keyword>
<evidence type="ECO:0000256" key="1">
    <source>
        <dbReference type="SAM" id="SignalP"/>
    </source>
</evidence>
<organism evidence="2 3">
    <name type="scientific">Cytobacillus pseudoceanisediminis</name>
    <dbReference type="NCBI Taxonomy" id="3051614"/>
    <lineage>
        <taxon>Bacteria</taxon>
        <taxon>Bacillati</taxon>
        <taxon>Bacillota</taxon>
        <taxon>Bacilli</taxon>
        <taxon>Bacillales</taxon>
        <taxon>Bacillaceae</taxon>
        <taxon>Cytobacillus</taxon>
    </lineage>
</organism>
<name>A0ABZ2ZJN9_9BACI</name>
<protein>
    <submittedName>
        <fullName evidence="2">Uncharacterized protein</fullName>
    </submittedName>
</protein>
<keyword evidence="3" id="KW-1185">Reference proteome</keyword>
<evidence type="ECO:0000313" key="3">
    <source>
        <dbReference type="Proteomes" id="UP001472074"/>
    </source>
</evidence>
<accession>A0ABZ2ZJN9</accession>
<gene>
    <name evidence="2" type="ORF">AADC60_03070</name>
</gene>
<feature type="chain" id="PRO_5045349293" evidence="1">
    <location>
        <begin position="23"/>
        <end position="292"/>
    </location>
</feature>
<dbReference type="EMBL" id="CP151651">
    <property type="protein sequence ID" value="WZP08136.1"/>
    <property type="molecule type" value="Genomic_DNA"/>
</dbReference>
<proteinExistence type="predicted"/>
<dbReference type="RefSeq" id="WP_342025908.1">
    <property type="nucleotide sequence ID" value="NZ_CP151651.1"/>
</dbReference>
<feature type="signal peptide" evidence="1">
    <location>
        <begin position="1"/>
        <end position="22"/>
    </location>
</feature>
<sequence length="292" mass="34033">MSRSIKISCFVFLLFFCSHSDSDPVTSEKAVSTEQSNLKNFKTDDGKIEIVTFNKGNFSEDALKAIKEETLDYYNHLQKKNISILSPSKIYLHLYKEEKVSYSSGNTIHLYWVKDGDYPLVHELTHVLFGHNHDHVTQEGLAIFMQDSYSDEKVFPNYKGDIHGIMNYLMMQEVMLPLETLLQKDEIFSYLNPNKDSHSLRWLAYIESASFSSFLIHEYGIESFLKIYGKPNLTNEIHTVYGKKLELLEDEWKEFVQEKPVLNEELIHRNDSQLPEIINHLELNKSELLKPL</sequence>
<dbReference type="Proteomes" id="UP001472074">
    <property type="component" value="Chromosome"/>
</dbReference>
<evidence type="ECO:0000313" key="2">
    <source>
        <dbReference type="EMBL" id="WZP08136.1"/>
    </source>
</evidence>